<dbReference type="EMBL" id="JBHSTI010000002">
    <property type="protein sequence ID" value="MFC6236509.1"/>
    <property type="molecule type" value="Genomic_DNA"/>
</dbReference>
<dbReference type="Pfam" id="PF13439">
    <property type="entry name" value="Glyco_transf_4"/>
    <property type="match status" value="1"/>
</dbReference>
<evidence type="ECO:0000313" key="5">
    <source>
        <dbReference type="EMBL" id="MFC6236509.1"/>
    </source>
</evidence>
<evidence type="ECO:0000259" key="3">
    <source>
        <dbReference type="Pfam" id="PF00534"/>
    </source>
</evidence>
<name>A0ABW1SWU4_9ACTN</name>
<dbReference type="Gene3D" id="3.40.50.2000">
    <property type="entry name" value="Glycogen Phosphorylase B"/>
    <property type="match status" value="2"/>
</dbReference>
<dbReference type="Proteomes" id="UP001596138">
    <property type="component" value="Unassembled WGS sequence"/>
</dbReference>
<accession>A0ABW1SWU4</accession>
<evidence type="ECO:0000256" key="2">
    <source>
        <dbReference type="ARBA" id="ARBA00022679"/>
    </source>
</evidence>
<keyword evidence="6" id="KW-1185">Reference proteome</keyword>
<dbReference type="GO" id="GO:0009011">
    <property type="term" value="F:alpha-1,4-glucan glucosyltransferase (ADP-glucose donor) activity"/>
    <property type="evidence" value="ECO:0007669"/>
    <property type="project" value="UniProtKB-EC"/>
</dbReference>
<sequence length="390" mass="42834">MRVGILTREWPPDVYGGAGVHVEELVRELRPLADVRVHAFGNSRTGAIGHQVPAGFEKANPALQTLAVDLDMVRVLDQVDVVHSHTWYTNFAGHLAAELWKVPHVVTAHSLEPRRPWKEEQLGGGYRMSSWVEASSYREAAAIIAVSEGMRLDVLDAYPFVEPERVHVVRNGIDTVAWQPRETSDLIEPFGVDMSRPFVVFVGRITRQKGIKHLLAAAAHFDPEVQLVFCASAPDTPEIGHETAEAIATLREMRDVVWIQEHAARPVVQQLLTHAVAFLCPSVYEPLGIVNLEAMACETAVVASDVGGIPEVVVDGETGLLVHYDADDEEGFRLRFAEAVNSLVADRERARVMGVKGRARVIAEFGWHVIAQQTVEVYLQAGAVPGAPTP</sequence>
<dbReference type="CDD" id="cd03801">
    <property type="entry name" value="GT4_PimA-like"/>
    <property type="match status" value="1"/>
</dbReference>
<dbReference type="PANTHER" id="PTHR45947:SF3">
    <property type="entry name" value="SULFOQUINOVOSYL TRANSFERASE SQD2"/>
    <property type="match status" value="1"/>
</dbReference>
<evidence type="ECO:0000313" key="6">
    <source>
        <dbReference type="Proteomes" id="UP001596138"/>
    </source>
</evidence>
<dbReference type="NCBIfam" id="TIGR02149">
    <property type="entry name" value="glgA_Coryne"/>
    <property type="match status" value="1"/>
</dbReference>
<evidence type="ECO:0000259" key="4">
    <source>
        <dbReference type="Pfam" id="PF13439"/>
    </source>
</evidence>
<dbReference type="PANTHER" id="PTHR45947">
    <property type="entry name" value="SULFOQUINOVOSYL TRANSFERASE SQD2"/>
    <property type="match status" value="1"/>
</dbReference>
<keyword evidence="2 5" id="KW-0808">Transferase</keyword>
<comment type="caution">
    <text evidence="5">The sequence shown here is derived from an EMBL/GenBank/DDBJ whole genome shotgun (WGS) entry which is preliminary data.</text>
</comment>
<dbReference type="EC" id="2.4.1.21" evidence="5"/>
<dbReference type="InterPro" id="IPR011875">
    <property type="entry name" value="M1P_synthase"/>
</dbReference>
<feature type="domain" description="Glycosyl transferase family 1" evidence="3">
    <location>
        <begin position="189"/>
        <end position="359"/>
    </location>
</feature>
<protein>
    <submittedName>
        <fullName evidence="5">Glycogen synthase</fullName>
        <ecNumber evidence="5">2.4.1.21</ecNumber>
    </submittedName>
</protein>
<dbReference type="RefSeq" id="WP_386763942.1">
    <property type="nucleotide sequence ID" value="NZ_JBHSTI010000002.1"/>
</dbReference>
<dbReference type="SUPFAM" id="SSF53756">
    <property type="entry name" value="UDP-Glycosyltransferase/glycogen phosphorylase"/>
    <property type="match status" value="1"/>
</dbReference>
<gene>
    <name evidence="5" type="primary">glgA</name>
    <name evidence="5" type="ORF">ACFQGU_01365</name>
</gene>
<proteinExistence type="predicted"/>
<feature type="domain" description="Glycosyltransferase subfamily 4-like N-terminal" evidence="4">
    <location>
        <begin position="15"/>
        <end position="175"/>
    </location>
</feature>
<dbReference type="InterPro" id="IPR001296">
    <property type="entry name" value="Glyco_trans_1"/>
</dbReference>
<dbReference type="InterPro" id="IPR050194">
    <property type="entry name" value="Glycosyltransferase_grp1"/>
</dbReference>
<dbReference type="InterPro" id="IPR028098">
    <property type="entry name" value="Glyco_trans_4-like_N"/>
</dbReference>
<reference evidence="6" key="1">
    <citation type="journal article" date="2019" name="Int. J. Syst. Evol. Microbiol.">
        <title>The Global Catalogue of Microorganisms (GCM) 10K type strain sequencing project: providing services to taxonomists for standard genome sequencing and annotation.</title>
        <authorList>
            <consortium name="The Broad Institute Genomics Platform"/>
            <consortium name="The Broad Institute Genome Sequencing Center for Infectious Disease"/>
            <person name="Wu L."/>
            <person name="Ma J."/>
        </authorList>
    </citation>
    <scope>NUCLEOTIDE SEQUENCE [LARGE SCALE GENOMIC DNA]</scope>
    <source>
        <strain evidence="6">CGMCC 4.7317</strain>
    </source>
</reference>
<evidence type="ECO:0000256" key="1">
    <source>
        <dbReference type="ARBA" id="ARBA00022676"/>
    </source>
</evidence>
<organism evidence="5 6">
    <name type="scientific">Longivirga aurantiaca</name>
    <dbReference type="NCBI Taxonomy" id="1837743"/>
    <lineage>
        <taxon>Bacteria</taxon>
        <taxon>Bacillati</taxon>
        <taxon>Actinomycetota</taxon>
        <taxon>Actinomycetes</taxon>
        <taxon>Sporichthyales</taxon>
        <taxon>Sporichthyaceae</taxon>
        <taxon>Longivirga</taxon>
    </lineage>
</organism>
<keyword evidence="1 5" id="KW-0328">Glycosyltransferase</keyword>
<dbReference type="Pfam" id="PF00534">
    <property type="entry name" value="Glycos_transf_1"/>
    <property type="match status" value="1"/>
</dbReference>